<dbReference type="Gene3D" id="1.10.10.60">
    <property type="entry name" value="Homeodomain-like"/>
    <property type="match status" value="2"/>
</dbReference>
<evidence type="ECO:0000256" key="8">
    <source>
        <dbReference type="PROSITE-ProRule" id="PRU00169"/>
    </source>
</evidence>
<feature type="domain" description="HTH araC/xylS-type" evidence="9">
    <location>
        <begin position="421"/>
        <end position="518"/>
    </location>
</feature>
<evidence type="ECO:0000256" key="2">
    <source>
        <dbReference type="ARBA" id="ARBA00022490"/>
    </source>
</evidence>
<dbReference type="SUPFAM" id="SSF52172">
    <property type="entry name" value="CheY-like"/>
    <property type="match status" value="1"/>
</dbReference>
<evidence type="ECO:0000313" key="11">
    <source>
        <dbReference type="EMBL" id="MFB9328755.1"/>
    </source>
</evidence>
<dbReference type="RefSeq" id="WP_377498359.1">
    <property type="nucleotide sequence ID" value="NZ_JBHMDO010000034.1"/>
</dbReference>
<proteinExistence type="predicted"/>
<dbReference type="SMART" id="SM00342">
    <property type="entry name" value="HTH_ARAC"/>
    <property type="match status" value="1"/>
</dbReference>
<dbReference type="CDD" id="cd17536">
    <property type="entry name" value="REC_YesN-like"/>
    <property type="match status" value="1"/>
</dbReference>
<dbReference type="Pfam" id="PF00072">
    <property type="entry name" value="Response_reg"/>
    <property type="match status" value="1"/>
</dbReference>
<dbReference type="InterPro" id="IPR011006">
    <property type="entry name" value="CheY-like_superfamily"/>
</dbReference>
<dbReference type="Pfam" id="PF12833">
    <property type="entry name" value="HTH_18"/>
    <property type="match status" value="1"/>
</dbReference>
<dbReference type="SUPFAM" id="SSF46689">
    <property type="entry name" value="Homeodomain-like"/>
    <property type="match status" value="2"/>
</dbReference>
<dbReference type="EMBL" id="JBHMDO010000034">
    <property type="protein sequence ID" value="MFB9328755.1"/>
    <property type="molecule type" value="Genomic_DNA"/>
</dbReference>
<keyword evidence="2" id="KW-0963">Cytoplasm</keyword>
<feature type="domain" description="Response regulatory" evidence="10">
    <location>
        <begin position="3"/>
        <end position="120"/>
    </location>
</feature>
<keyword evidence="5" id="KW-0805">Transcription regulation</keyword>
<dbReference type="InterPro" id="IPR001789">
    <property type="entry name" value="Sig_transdc_resp-reg_receiver"/>
</dbReference>
<evidence type="ECO:0000259" key="10">
    <source>
        <dbReference type="PROSITE" id="PS50110"/>
    </source>
</evidence>
<accession>A0ABV5KV36</accession>
<gene>
    <name evidence="11" type="ORF">ACFFSY_22700</name>
</gene>
<dbReference type="PANTHER" id="PTHR42713">
    <property type="entry name" value="HISTIDINE KINASE-RELATED"/>
    <property type="match status" value="1"/>
</dbReference>
<dbReference type="InterPro" id="IPR051552">
    <property type="entry name" value="HptR"/>
</dbReference>
<dbReference type="InterPro" id="IPR009057">
    <property type="entry name" value="Homeodomain-like_sf"/>
</dbReference>
<evidence type="ECO:0000256" key="1">
    <source>
        <dbReference type="ARBA" id="ARBA00004496"/>
    </source>
</evidence>
<keyword evidence="3 8" id="KW-0597">Phosphoprotein</keyword>
<comment type="subcellular location">
    <subcellularLocation>
        <location evidence="1">Cytoplasm</location>
    </subcellularLocation>
</comment>
<evidence type="ECO:0000256" key="7">
    <source>
        <dbReference type="ARBA" id="ARBA00023163"/>
    </source>
</evidence>
<dbReference type="PROSITE" id="PS50110">
    <property type="entry name" value="RESPONSE_REGULATORY"/>
    <property type="match status" value="1"/>
</dbReference>
<organism evidence="11 12">
    <name type="scientific">Paenibacillus aurantiacus</name>
    <dbReference type="NCBI Taxonomy" id="1936118"/>
    <lineage>
        <taxon>Bacteria</taxon>
        <taxon>Bacillati</taxon>
        <taxon>Bacillota</taxon>
        <taxon>Bacilli</taxon>
        <taxon>Bacillales</taxon>
        <taxon>Paenibacillaceae</taxon>
        <taxon>Paenibacillus</taxon>
    </lineage>
</organism>
<keyword evidence="7" id="KW-0804">Transcription</keyword>
<keyword evidence="12" id="KW-1185">Reference proteome</keyword>
<evidence type="ECO:0000256" key="3">
    <source>
        <dbReference type="ARBA" id="ARBA00022553"/>
    </source>
</evidence>
<dbReference type="SMART" id="SM00448">
    <property type="entry name" value="REC"/>
    <property type="match status" value="1"/>
</dbReference>
<dbReference type="PROSITE" id="PS01124">
    <property type="entry name" value="HTH_ARAC_FAMILY_2"/>
    <property type="match status" value="1"/>
</dbReference>
<keyword evidence="6" id="KW-0238">DNA-binding</keyword>
<evidence type="ECO:0000256" key="5">
    <source>
        <dbReference type="ARBA" id="ARBA00023015"/>
    </source>
</evidence>
<evidence type="ECO:0000256" key="4">
    <source>
        <dbReference type="ARBA" id="ARBA00023012"/>
    </source>
</evidence>
<dbReference type="PANTHER" id="PTHR42713:SF3">
    <property type="entry name" value="TRANSCRIPTIONAL REGULATORY PROTEIN HPTR"/>
    <property type="match status" value="1"/>
</dbReference>
<reference evidence="11 12" key="1">
    <citation type="submission" date="2024-09" db="EMBL/GenBank/DDBJ databases">
        <authorList>
            <person name="Sun Q."/>
            <person name="Mori K."/>
        </authorList>
    </citation>
    <scope>NUCLEOTIDE SEQUENCE [LARGE SCALE GENOMIC DNA]</scope>
    <source>
        <strain evidence="11 12">TISTR 2452</strain>
    </source>
</reference>
<evidence type="ECO:0000313" key="12">
    <source>
        <dbReference type="Proteomes" id="UP001589747"/>
    </source>
</evidence>
<dbReference type="InterPro" id="IPR018060">
    <property type="entry name" value="HTH_AraC"/>
</dbReference>
<keyword evidence="4" id="KW-0902">Two-component regulatory system</keyword>
<evidence type="ECO:0000259" key="9">
    <source>
        <dbReference type="PROSITE" id="PS01124"/>
    </source>
</evidence>
<evidence type="ECO:0000256" key="6">
    <source>
        <dbReference type="ARBA" id="ARBA00023125"/>
    </source>
</evidence>
<feature type="modified residue" description="4-aspartylphosphate" evidence="8">
    <location>
        <position position="55"/>
    </location>
</feature>
<comment type="caution">
    <text evidence="11">The sequence shown here is derived from an EMBL/GenBank/DDBJ whole genome shotgun (WGS) entry which is preliminary data.</text>
</comment>
<dbReference type="Proteomes" id="UP001589747">
    <property type="component" value="Unassembled WGS sequence"/>
</dbReference>
<dbReference type="Gene3D" id="3.40.50.2300">
    <property type="match status" value="1"/>
</dbReference>
<name>A0ABV5KV36_9BACL</name>
<sequence>MYRVIIVEDEFIVRFGIRSMIDWEKVGLQVAGEAANGREALELIRQNPPDILITDIKMPVMDGIALIEEVRSSGYTMKIIILSNLDEFHYAQRAIRHGVSEYLIKSDMMPRDFEQALMNVKNDLDLKGDGGAANGQASKLQPARKEKLLLRLIEGVLLDEEELAALQELRAPACLLHLLIKTTEHGFVERQQLIQHALQGIGADNAANIVLFADQAGGMNVLLPLPAGVASGTSEGWARRQAERIVAYLADQDGLVCTIGVSGTISHWEQMSQAYKQATAAARQSMFQGIGKVIAYSGLAEAKEMSLEPIKVNSAQIHAFLYAFQTKELRDYVAGLFDQLASRQDPDLAQIISFELLMILTGVWPEVSNDQQHVLQLKKQYFDQLSRLETVEQSSEFFIQAFGDLQQHMIHIYNSDRNSIIKATQYIQQHYHQDISLQSMSNFVHLSKNYFANLFKKEVGESFLEYVTNVRIEKAKALLAGDMKAADVGMMVGIQDPKYFSKVFKKIAGVSPSEYRSLVKEDK</sequence>
<protein>
    <submittedName>
        <fullName evidence="11">Response regulator</fullName>
    </submittedName>
</protein>